<dbReference type="Gene3D" id="3.30.2180.10">
    <property type="entry name" value="ATP12-like"/>
    <property type="match status" value="1"/>
</dbReference>
<dbReference type="OrthoDB" id="5673at2759"/>
<comment type="similarity">
    <text evidence="2">Belongs to the ATP12 family.</text>
</comment>
<dbReference type="Pfam" id="PF07542">
    <property type="entry name" value="ATP12"/>
    <property type="match status" value="1"/>
</dbReference>
<dbReference type="SUPFAM" id="SSF160909">
    <property type="entry name" value="ATP12-like"/>
    <property type="match status" value="1"/>
</dbReference>
<dbReference type="STRING" id="215250.A0A316YLZ4"/>
<dbReference type="InterPro" id="IPR042272">
    <property type="entry name" value="ATP12_ATP_synth-F1-assembly_N"/>
</dbReference>
<dbReference type="PANTHER" id="PTHR21013">
    <property type="entry name" value="ATP SYNTHASE MITOCHONDRIAL F1 COMPLEX ASSEMBLY FACTOR 2/ATP12 PROTEIN, MITOCHONDRIAL PRECURSOR"/>
    <property type="match status" value="1"/>
</dbReference>
<dbReference type="GO" id="GO:0033615">
    <property type="term" value="P:mitochondrial proton-transporting ATP synthase complex assembly"/>
    <property type="evidence" value="ECO:0007669"/>
    <property type="project" value="TreeGrafter"/>
</dbReference>
<comment type="subcellular location">
    <subcellularLocation>
        <location evidence="1">Mitochondrion</location>
    </subcellularLocation>
</comment>
<dbReference type="InParanoid" id="A0A316YLZ4"/>
<dbReference type="AlphaFoldDB" id="A0A316YLZ4"/>
<dbReference type="GO" id="GO:0005739">
    <property type="term" value="C:mitochondrion"/>
    <property type="evidence" value="ECO:0007669"/>
    <property type="project" value="UniProtKB-SubCell"/>
</dbReference>
<protein>
    <submittedName>
        <fullName evidence="6">ATP12-domain-containing protein</fullName>
    </submittedName>
</protein>
<keyword evidence="4" id="KW-0496">Mitochondrion</keyword>
<accession>A0A316YLZ4</accession>
<proteinExistence type="inferred from homology"/>
<gene>
    <name evidence="6" type="ORF">FA10DRAFT_266375</name>
</gene>
<dbReference type="PANTHER" id="PTHR21013:SF10">
    <property type="entry name" value="ATP SYNTHASE MITOCHONDRIAL F1 COMPLEX ASSEMBLY FACTOR 2"/>
    <property type="match status" value="1"/>
</dbReference>
<dbReference type="GeneID" id="37043381"/>
<dbReference type="InterPro" id="IPR023335">
    <property type="entry name" value="ATP12_ortho_dom_sf"/>
</dbReference>
<dbReference type="InterPro" id="IPR011419">
    <property type="entry name" value="ATP12_ATP_synth-F1-assembly"/>
</dbReference>
<keyword evidence="3" id="KW-0809">Transit peptide</keyword>
<dbReference type="FunCoup" id="A0A316YLZ4">
    <property type="interactions" value="300"/>
</dbReference>
<name>A0A316YLZ4_9BASI</name>
<sequence length="321" mass="35911">MTTMRQVARGLLSTSTRSPLLLTRPLVRPISCTHGLLQAPAAAVPSSSPESATSKAERTLRRFWKKVDVAYHSTPQSTSHLRVRLDGRPLKTPSGSVLEIPADRPLLAAVIAKEWAEQERILRPHSLPLTSLAARAIDGLSREKDRIGVVQELARYLDTDTICFHEDHPPVLVQLQKERWDPIIAWADKRFKLEKRTKVFEGLLDIEQDSHVVATLSRHILTAFDAWDLAAFERAVRSTKSFLVALRLVQAIQEREAAFGVEEASLAAEVEVESQTQRWGQVEDTHDVDHADARKLLGSVAIAVQRETDGDRLARQIFAHT</sequence>
<evidence type="ECO:0000313" key="7">
    <source>
        <dbReference type="Proteomes" id="UP000245768"/>
    </source>
</evidence>
<evidence type="ECO:0000256" key="4">
    <source>
        <dbReference type="ARBA" id="ARBA00023128"/>
    </source>
</evidence>
<dbReference type="EMBL" id="KZ819636">
    <property type="protein sequence ID" value="PWN89824.1"/>
    <property type="molecule type" value="Genomic_DNA"/>
</dbReference>
<reference evidence="6 7" key="1">
    <citation type="journal article" date="2018" name="Mol. Biol. Evol.">
        <title>Broad Genomic Sampling Reveals a Smut Pathogenic Ancestry of the Fungal Clade Ustilaginomycotina.</title>
        <authorList>
            <person name="Kijpornyongpan T."/>
            <person name="Mondo S.J."/>
            <person name="Barry K."/>
            <person name="Sandor L."/>
            <person name="Lee J."/>
            <person name="Lipzen A."/>
            <person name="Pangilinan J."/>
            <person name="LaButti K."/>
            <person name="Hainaut M."/>
            <person name="Henrissat B."/>
            <person name="Grigoriev I.V."/>
            <person name="Spatafora J.W."/>
            <person name="Aime M.C."/>
        </authorList>
    </citation>
    <scope>NUCLEOTIDE SEQUENCE [LARGE SCALE GENOMIC DNA]</scope>
    <source>
        <strain evidence="6 7">MCA 4198</strain>
    </source>
</reference>
<organism evidence="6 7">
    <name type="scientific">Acaromyces ingoldii</name>
    <dbReference type="NCBI Taxonomy" id="215250"/>
    <lineage>
        <taxon>Eukaryota</taxon>
        <taxon>Fungi</taxon>
        <taxon>Dikarya</taxon>
        <taxon>Basidiomycota</taxon>
        <taxon>Ustilaginomycotina</taxon>
        <taxon>Exobasidiomycetes</taxon>
        <taxon>Exobasidiales</taxon>
        <taxon>Cryptobasidiaceae</taxon>
        <taxon>Acaromyces</taxon>
    </lineage>
</organism>
<keyword evidence="7" id="KW-1185">Reference proteome</keyword>
<evidence type="ECO:0000256" key="2">
    <source>
        <dbReference type="ARBA" id="ARBA00008231"/>
    </source>
</evidence>
<evidence type="ECO:0000256" key="5">
    <source>
        <dbReference type="ARBA" id="ARBA00023186"/>
    </source>
</evidence>
<dbReference type="RefSeq" id="XP_025377022.1">
    <property type="nucleotide sequence ID" value="XM_025521465.1"/>
</dbReference>
<evidence type="ECO:0000256" key="1">
    <source>
        <dbReference type="ARBA" id="ARBA00004173"/>
    </source>
</evidence>
<dbReference type="Gene3D" id="1.10.3580.10">
    <property type="entry name" value="ATP12 ATPase"/>
    <property type="match status" value="1"/>
</dbReference>
<dbReference type="Proteomes" id="UP000245768">
    <property type="component" value="Unassembled WGS sequence"/>
</dbReference>
<keyword evidence="5" id="KW-0143">Chaperone</keyword>
<evidence type="ECO:0000313" key="6">
    <source>
        <dbReference type="EMBL" id="PWN89824.1"/>
    </source>
</evidence>
<evidence type="ECO:0000256" key="3">
    <source>
        <dbReference type="ARBA" id="ARBA00022946"/>
    </source>
</evidence>